<organism evidence="2 3">
    <name type="scientific">Solea senegalensis</name>
    <name type="common">Senegalese sole</name>
    <dbReference type="NCBI Taxonomy" id="28829"/>
    <lineage>
        <taxon>Eukaryota</taxon>
        <taxon>Metazoa</taxon>
        <taxon>Chordata</taxon>
        <taxon>Craniata</taxon>
        <taxon>Vertebrata</taxon>
        <taxon>Euteleostomi</taxon>
        <taxon>Actinopterygii</taxon>
        <taxon>Neopterygii</taxon>
        <taxon>Teleostei</taxon>
        <taxon>Neoteleostei</taxon>
        <taxon>Acanthomorphata</taxon>
        <taxon>Carangaria</taxon>
        <taxon>Pleuronectiformes</taxon>
        <taxon>Pleuronectoidei</taxon>
        <taxon>Soleidae</taxon>
        <taxon>Solea</taxon>
    </lineage>
</organism>
<comment type="caution">
    <text evidence="2">The sequence shown here is derived from an EMBL/GenBank/DDBJ whole genome shotgun (WGS) entry which is preliminary data.</text>
</comment>
<evidence type="ECO:0000313" key="2">
    <source>
        <dbReference type="EMBL" id="KAG7473020.1"/>
    </source>
</evidence>
<dbReference type="Proteomes" id="UP000693946">
    <property type="component" value="Unassembled WGS sequence"/>
</dbReference>
<dbReference type="AlphaFoldDB" id="A0AAV6PLZ2"/>
<feature type="non-terminal residue" evidence="2">
    <location>
        <position position="1"/>
    </location>
</feature>
<keyword evidence="3" id="KW-1185">Reference proteome</keyword>
<reference evidence="2 3" key="1">
    <citation type="journal article" date="2021" name="Sci. Rep.">
        <title>Chromosome anchoring in Senegalese sole (Solea senegalensis) reveals sex-associated markers and genome rearrangements in flatfish.</title>
        <authorList>
            <person name="Guerrero-Cozar I."/>
            <person name="Gomez-Garrido J."/>
            <person name="Berbel C."/>
            <person name="Martinez-Blanch J.F."/>
            <person name="Alioto T."/>
            <person name="Claros M.G."/>
            <person name="Gagnaire P.A."/>
            <person name="Manchado M."/>
        </authorList>
    </citation>
    <scope>NUCLEOTIDE SEQUENCE [LARGE SCALE GENOMIC DNA]</scope>
    <source>
        <strain evidence="2">Sse05_10M</strain>
    </source>
</reference>
<proteinExistence type="predicted"/>
<evidence type="ECO:0000313" key="3">
    <source>
        <dbReference type="Proteomes" id="UP000693946"/>
    </source>
</evidence>
<gene>
    <name evidence="2" type="ORF">JOB18_007425</name>
</gene>
<protein>
    <submittedName>
        <fullName evidence="2">Uncharacterized protein</fullName>
    </submittedName>
</protein>
<evidence type="ECO:0000256" key="1">
    <source>
        <dbReference type="SAM" id="MobiDB-lite"/>
    </source>
</evidence>
<feature type="non-terminal residue" evidence="2">
    <location>
        <position position="53"/>
    </location>
</feature>
<feature type="region of interest" description="Disordered" evidence="1">
    <location>
        <begin position="29"/>
        <end position="53"/>
    </location>
</feature>
<dbReference type="EMBL" id="JAGKHQ010000087">
    <property type="protein sequence ID" value="KAG7473020.1"/>
    <property type="molecule type" value="Genomic_DNA"/>
</dbReference>
<accession>A0AAV6PLZ2</accession>
<sequence length="53" mass="5393">ETVELIGPDVSSSSQAFFSVSSENCPRLISTPSSSPGSQMVIKGSCGMSRAGV</sequence>
<name>A0AAV6PLZ2_SOLSE</name>